<dbReference type="EMBL" id="JAWZYT010002440">
    <property type="protein sequence ID" value="KAK4304357.1"/>
    <property type="molecule type" value="Genomic_DNA"/>
</dbReference>
<evidence type="ECO:0000259" key="20">
    <source>
        <dbReference type="PROSITE" id="PS50950"/>
    </source>
</evidence>
<evidence type="ECO:0000256" key="8">
    <source>
        <dbReference type="ARBA" id="ARBA00022989"/>
    </source>
</evidence>
<dbReference type="SUPFAM" id="SSF57716">
    <property type="entry name" value="Glucocorticoid receptor-like (DNA-binding domain)"/>
    <property type="match status" value="1"/>
</dbReference>
<keyword evidence="19" id="KW-0732">Signal</keyword>
<evidence type="ECO:0000256" key="12">
    <source>
        <dbReference type="ARBA" id="ARBA00023170"/>
    </source>
</evidence>
<gene>
    <name evidence="21" type="ORF">Pmani_023685</name>
</gene>
<keyword evidence="10 16" id="KW-0238">DNA-binding</keyword>
<keyword evidence="5" id="KW-0479">Metal-binding</keyword>
<dbReference type="SUPFAM" id="SSF53850">
    <property type="entry name" value="Periplasmic binding protein-like II"/>
    <property type="match status" value="1"/>
</dbReference>
<dbReference type="SMART" id="SM00980">
    <property type="entry name" value="THAP"/>
    <property type="match status" value="1"/>
</dbReference>
<evidence type="ECO:0000256" key="14">
    <source>
        <dbReference type="ARBA" id="ARBA00023286"/>
    </source>
</evidence>
<accession>A0AAE1PBW6</accession>
<organism evidence="21 22">
    <name type="scientific">Petrolisthes manimaculis</name>
    <dbReference type="NCBI Taxonomy" id="1843537"/>
    <lineage>
        <taxon>Eukaryota</taxon>
        <taxon>Metazoa</taxon>
        <taxon>Ecdysozoa</taxon>
        <taxon>Arthropoda</taxon>
        <taxon>Crustacea</taxon>
        <taxon>Multicrustacea</taxon>
        <taxon>Malacostraca</taxon>
        <taxon>Eumalacostraca</taxon>
        <taxon>Eucarida</taxon>
        <taxon>Decapoda</taxon>
        <taxon>Pleocyemata</taxon>
        <taxon>Anomura</taxon>
        <taxon>Galatheoidea</taxon>
        <taxon>Porcellanidae</taxon>
        <taxon>Petrolisthes</taxon>
    </lineage>
</organism>
<dbReference type="Pfam" id="PF10613">
    <property type="entry name" value="Lig_chan-Glu_bd"/>
    <property type="match status" value="1"/>
</dbReference>
<dbReference type="PANTHER" id="PTHR42643">
    <property type="entry name" value="IONOTROPIC RECEPTOR 20A-RELATED"/>
    <property type="match status" value="1"/>
</dbReference>
<evidence type="ECO:0000256" key="9">
    <source>
        <dbReference type="ARBA" id="ARBA00023065"/>
    </source>
</evidence>
<feature type="domain" description="THAP-type" evidence="20">
    <location>
        <begin position="639"/>
        <end position="727"/>
    </location>
</feature>
<dbReference type="Proteomes" id="UP001292094">
    <property type="component" value="Unassembled WGS sequence"/>
</dbReference>
<dbReference type="GO" id="GO:0015276">
    <property type="term" value="F:ligand-gated monoatomic ion channel activity"/>
    <property type="evidence" value="ECO:0007669"/>
    <property type="project" value="InterPro"/>
</dbReference>
<dbReference type="GO" id="GO:0050906">
    <property type="term" value="P:detection of stimulus involved in sensory perception"/>
    <property type="evidence" value="ECO:0007669"/>
    <property type="project" value="UniProtKB-ARBA"/>
</dbReference>
<dbReference type="InterPro" id="IPR038441">
    <property type="entry name" value="THAP_Znf_sf"/>
</dbReference>
<reference evidence="21" key="1">
    <citation type="submission" date="2023-11" db="EMBL/GenBank/DDBJ databases">
        <title>Genome assemblies of two species of porcelain crab, Petrolisthes cinctipes and Petrolisthes manimaculis (Anomura: Porcellanidae).</title>
        <authorList>
            <person name="Angst P."/>
        </authorList>
    </citation>
    <scope>NUCLEOTIDE SEQUENCE</scope>
    <source>
        <strain evidence="21">PB745_02</strain>
        <tissue evidence="21">Gill</tissue>
    </source>
</reference>
<evidence type="ECO:0000256" key="18">
    <source>
        <dbReference type="SAM" id="Phobius"/>
    </source>
</evidence>
<feature type="compositionally biased region" description="Basic and acidic residues" evidence="17">
    <location>
        <begin position="1412"/>
        <end position="1431"/>
    </location>
</feature>
<evidence type="ECO:0000256" key="17">
    <source>
        <dbReference type="SAM" id="MobiDB-lite"/>
    </source>
</evidence>
<evidence type="ECO:0000313" key="22">
    <source>
        <dbReference type="Proteomes" id="UP001292094"/>
    </source>
</evidence>
<keyword evidence="6 16" id="KW-0863">Zinc-finger</keyword>
<feature type="region of interest" description="Disordered" evidence="17">
    <location>
        <begin position="948"/>
        <end position="969"/>
    </location>
</feature>
<keyword evidence="13" id="KW-0325">Glycoprotein</keyword>
<dbReference type="Gene3D" id="6.20.210.20">
    <property type="entry name" value="THAP domain"/>
    <property type="match status" value="1"/>
</dbReference>
<dbReference type="GO" id="GO:0005886">
    <property type="term" value="C:plasma membrane"/>
    <property type="evidence" value="ECO:0007669"/>
    <property type="project" value="UniProtKB-SubCell"/>
</dbReference>
<feature type="compositionally biased region" description="Low complexity" evidence="17">
    <location>
        <begin position="948"/>
        <end position="961"/>
    </location>
</feature>
<feature type="transmembrane region" description="Helical" evidence="18">
    <location>
        <begin position="370"/>
        <end position="393"/>
    </location>
</feature>
<keyword evidence="3" id="KW-1003">Cell membrane</keyword>
<evidence type="ECO:0000256" key="15">
    <source>
        <dbReference type="ARBA" id="ARBA00023303"/>
    </source>
</evidence>
<proteinExistence type="predicted"/>
<evidence type="ECO:0000256" key="10">
    <source>
        <dbReference type="ARBA" id="ARBA00023125"/>
    </source>
</evidence>
<dbReference type="GO" id="GO:0008270">
    <property type="term" value="F:zinc ion binding"/>
    <property type="evidence" value="ECO:0007669"/>
    <property type="project" value="UniProtKB-KW"/>
</dbReference>
<keyword evidence="7" id="KW-0862">Zinc</keyword>
<dbReference type="InterPro" id="IPR019594">
    <property type="entry name" value="Glu/Gly-bd"/>
</dbReference>
<evidence type="ECO:0000256" key="6">
    <source>
        <dbReference type="ARBA" id="ARBA00022771"/>
    </source>
</evidence>
<evidence type="ECO:0000256" key="4">
    <source>
        <dbReference type="ARBA" id="ARBA00022692"/>
    </source>
</evidence>
<keyword evidence="14" id="KW-1071">Ligand-gated ion channel</keyword>
<evidence type="ECO:0000256" key="16">
    <source>
        <dbReference type="PROSITE-ProRule" id="PRU00309"/>
    </source>
</evidence>
<keyword evidence="22" id="KW-1185">Reference proteome</keyword>
<comment type="caution">
    <text evidence="21">The sequence shown here is derived from an EMBL/GenBank/DDBJ whole genome shotgun (WGS) entry which is preliminary data.</text>
</comment>
<name>A0AAE1PBW6_9EUCA</name>
<feature type="chain" id="PRO_5041940104" description="THAP-type domain-containing protein" evidence="19">
    <location>
        <begin position="26"/>
        <end position="1550"/>
    </location>
</feature>
<feature type="region of interest" description="Disordered" evidence="17">
    <location>
        <begin position="810"/>
        <end position="834"/>
    </location>
</feature>
<sequence>MTLDTESAMMGTFVVALYLLNTATATRQSFVTSVVDGIGTSRGGAADDILSQMNILSKQYTPKCLTVVIVPSEVEATWSPKQNHQISEAKRISAETSNFSIELDSHIFITAEPLHQFQETLESVNSKIGKIISCTFVSYIVPFTPVSSFLASLTALPSNIQLTRYYFFYTQNLMVAEKLLLDPGLAEEENVAVVIKQEFHNKTLWSVLTRQLLHPSGSPKVLKTNTWSRDTGFTSTQHIFPDQMKNFYGKELRGSVMPFSPFIMFDKIEGSLVVKPKPSLEVYILGAIAQQLNFTYVLVQPEDGQWGSPTVDGHWTGVVGDSLYRHANFSFCLNMNLERRKVIDFTRVYYYDPLTFVTGKTNPSSLWKKLITPFSSLVWVVVVCGVGGTVLFYDMIDRAQTVISSSRSLSSHTFMHIFGSFLGQTLSNIPWLLAGRIVLGFWLVYSLLVTTYYKTSLTSTLAVPFKPPTINTLQQLLSSNINPAMVNNKGASHRLFATSEVPLYQKVYKNLQYFPKPEMMSLVTGGQYGYINYKTPIEFTMVTTFSKMYAQTKFHMAMEEFFPGGYSWGFPKGSPYLRIIDHTMGWCVMSGLTKKWLKDLYKIYEKKQTEEKSSLEAQQDAVIRSENELVPHLEKKKKMPRGSVCRAKGCTSNKYSNPSLTFHAFPKHKERFQQWCELLQRPDLKHCFALCHQRMSMRVCSLHFEDAMYVCGTTTSRLVCNALPTPVQDAELSEENDNKTTAARNIKKLSADSKVSDYTLLSFKPPKSKSSSSCVETNCEDEVIKKENDNCSDGNNGGISLQMTHQGEKTSPFTCVEGGNRGNSLTGDKREKDCGPIRRHTVKTKDGKLRTFMIINKTSLQTLQEKGLLQPLSKSGNPAISSAQCKKIMDIFQQPSKPPEMLAVSCDSSVSSSPSVSTIHTHTATIQTSLATNQTILPTCQTIQAKNNTNQTNQTSSPTNQVVKGAANQTSPNTNQIVKVVSGSFTNQTSPNASQNTITTNQTNQVTENTNQTKNATQTQTGANQFIINTNLATLDTLDSILAINDTLKVTNQNNIAPSIISNISPKPIRVTINSPSINSQDISEDNIQNNSQDNSEINIQDISQNALQDSSVTTFSAVESDINCLENVIRNVESAKKPKQKRTQNVRWVALPISPVQNSDPAIPTTMKTERESTMTRMDSNVGKLLSPQRHKGGQKDNQSSSCRELKKRYLRLLNKHRRRYHLLLKKYKTMQTKVLESELEKNVKGSPQQVIKDASKYLSHEHRLFFESQMFLRNKSGGIGNESRGMGNRSIGTENERNETENESVGIENNNGGVTESKSGGAGNGNRFSPQLMELMISYYRRSPAGYRFLRTIFTIPSITTIHKWMYRPLCKNGDGVMEKGHPTLYTRNSGGGDDDLDCNSKQGRSPLLKTRDSSGDMDCRRVKGHTENENNSLDQPISMRDSGDLDCDSMHSNEKQSHSETDDLYCKRKKGHTETDDLYCKRKKGHCELVNTDELEYMQMDTESLDVVNEKSEAEYLSEHIDEEEEGLLEEEMLEVARLRKGCGESS</sequence>
<feature type="transmembrane region" description="Helical" evidence="18">
    <location>
        <begin position="431"/>
        <end position="453"/>
    </location>
</feature>
<evidence type="ECO:0000256" key="1">
    <source>
        <dbReference type="ARBA" id="ARBA00004651"/>
    </source>
</evidence>
<keyword evidence="2" id="KW-0813">Transport</keyword>
<dbReference type="Gene3D" id="3.40.190.10">
    <property type="entry name" value="Periplasmic binding protein-like II"/>
    <property type="match status" value="1"/>
</dbReference>
<evidence type="ECO:0000256" key="5">
    <source>
        <dbReference type="ARBA" id="ARBA00022723"/>
    </source>
</evidence>
<keyword evidence="4 18" id="KW-0812">Transmembrane</keyword>
<evidence type="ECO:0000256" key="2">
    <source>
        <dbReference type="ARBA" id="ARBA00022448"/>
    </source>
</evidence>
<feature type="signal peptide" evidence="19">
    <location>
        <begin position="1"/>
        <end position="25"/>
    </location>
</feature>
<dbReference type="SMART" id="SM00692">
    <property type="entry name" value="DM3"/>
    <property type="match status" value="1"/>
</dbReference>
<evidence type="ECO:0000256" key="13">
    <source>
        <dbReference type="ARBA" id="ARBA00023180"/>
    </source>
</evidence>
<dbReference type="PROSITE" id="PS50950">
    <property type="entry name" value="ZF_THAP"/>
    <property type="match status" value="1"/>
</dbReference>
<keyword evidence="15" id="KW-0407">Ion channel</keyword>
<dbReference type="SMART" id="SM00918">
    <property type="entry name" value="Lig_chan-Glu_bd"/>
    <property type="match status" value="1"/>
</dbReference>
<feature type="region of interest" description="Disordered" evidence="17">
    <location>
        <begin position="1384"/>
        <end position="1466"/>
    </location>
</feature>
<dbReference type="GO" id="GO:0003677">
    <property type="term" value="F:DNA binding"/>
    <property type="evidence" value="ECO:0007669"/>
    <property type="project" value="UniProtKB-UniRule"/>
</dbReference>
<feature type="compositionally biased region" description="Polar residues" evidence="17">
    <location>
        <begin position="1309"/>
        <end position="1320"/>
    </location>
</feature>
<keyword evidence="11 18" id="KW-0472">Membrane</keyword>
<dbReference type="InterPro" id="IPR006612">
    <property type="entry name" value="THAP_Znf"/>
</dbReference>
<evidence type="ECO:0000256" key="7">
    <source>
        <dbReference type="ARBA" id="ARBA00022833"/>
    </source>
</evidence>
<feature type="region of interest" description="Disordered" evidence="17">
    <location>
        <begin position="1185"/>
        <end position="1205"/>
    </location>
</feature>
<evidence type="ECO:0000256" key="11">
    <source>
        <dbReference type="ARBA" id="ARBA00023136"/>
    </source>
</evidence>
<protein>
    <recommendedName>
        <fullName evidence="20">THAP-type domain-containing protein</fullName>
    </recommendedName>
</protein>
<comment type="subcellular location">
    <subcellularLocation>
        <location evidence="1">Cell membrane</location>
        <topology evidence="1">Multi-pass membrane protein</topology>
    </subcellularLocation>
</comment>
<evidence type="ECO:0000256" key="19">
    <source>
        <dbReference type="SAM" id="SignalP"/>
    </source>
</evidence>
<evidence type="ECO:0000256" key="3">
    <source>
        <dbReference type="ARBA" id="ARBA00022475"/>
    </source>
</evidence>
<keyword evidence="12" id="KW-0675">Receptor</keyword>
<feature type="compositionally biased region" description="Basic and acidic residues" evidence="17">
    <location>
        <begin position="1451"/>
        <end position="1466"/>
    </location>
</feature>
<evidence type="ECO:0000313" key="21">
    <source>
        <dbReference type="EMBL" id="KAK4304357.1"/>
    </source>
</evidence>
<keyword evidence="8 18" id="KW-1133">Transmembrane helix</keyword>
<dbReference type="Gene3D" id="1.10.287.70">
    <property type="match status" value="1"/>
</dbReference>
<feature type="region of interest" description="Disordered" evidence="17">
    <location>
        <begin position="1279"/>
        <end position="1328"/>
    </location>
</feature>
<dbReference type="PANTHER" id="PTHR42643:SF24">
    <property type="entry name" value="IONOTROPIC RECEPTOR 60A"/>
    <property type="match status" value="1"/>
</dbReference>
<dbReference type="InterPro" id="IPR052192">
    <property type="entry name" value="Insect_Ionotropic_Sensory_Rcpt"/>
</dbReference>
<dbReference type="Pfam" id="PF05485">
    <property type="entry name" value="THAP"/>
    <property type="match status" value="1"/>
</dbReference>
<keyword evidence="9" id="KW-0406">Ion transport</keyword>